<accession>A0A923LBY0</accession>
<name>A0A923LBY0_9FIRM</name>
<evidence type="ECO:0000313" key="3">
    <source>
        <dbReference type="Proteomes" id="UP000649345"/>
    </source>
</evidence>
<protein>
    <submittedName>
        <fullName evidence="2">DUF1540 domain-containing protein</fullName>
    </submittedName>
</protein>
<sequence length="56" mass="6313">MMTNKNEAIACTVNNCTHHAQNENYCTLNKIQVGTHELNPTKVECTDCESFVNKAR</sequence>
<keyword evidence="3" id="KW-1185">Reference proteome</keyword>
<dbReference type="Proteomes" id="UP000649345">
    <property type="component" value="Unassembled WGS sequence"/>
</dbReference>
<reference evidence="2" key="1">
    <citation type="submission" date="2020-08" db="EMBL/GenBank/DDBJ databases">
        <title>Genome public.</title>
        <authorList>
            <person name="Liu C."/>
            <person name="Sun Q."/>
        </authorList>
    </citation>
    <scope>NUCLEOTIDE SEQUENCE</scope>
    <source>
        <strain evidence="2">NSJ-68</strain>
    </source>
</reference>
<evidence type="ECO:0000313" key="2">
    <source>
        <dbReference type="EMBL" id="MBC5659473.1"/>
    </source>
</evidence>
<gene>
    <name evidence="2" type="ORF">H8S44_06785</name>
</gene>
<proteinExistence type="predicted"/>
<organism evidence="2 3">
    <name type="scientific">Anaerosacchariphilus hominis</name>
    <dbReference type="NCBI Taxonomy" id="2763017"/>
    <lineage>
        <taxon>Bacteria</taxon>
        <taxon>Bacillati</taxon>
        <taxon>Bacillota</taxon>
        <taxon>Clostridia</taxon>
        <taxon>Lachnospirales</taxon>
        <taxon>Lachnospiraceae</taxon>
        <taxon>Anaerosacchariphilus</taxon>
    </lineage>
</organism>
<feature type="domain" description="DUF1540" evidence="1">
    <location>
        <begin position="9"/>
        <end position="51"/>
    </location>
</feature>
<dbReference type="Pfam" id="PF07561">
    <property type="entry name" value="DUF1540"/>
    <property type="match status" value="1"/>
</dbReference>
<comment type="caution">
    <text evidence="2">The sequence shown here is derived from an EMBL/GenBank/DDBJ whole genome shotgun (WGS) entry which is preliminary data.</text>
</comment>
<dbReference type="InterPro" id="IPR011437">
    <property type="entry name" value="DUF1540"/>
</dbReference>
<dbReference type="RefSeq" id="WP_186871829.1">
    <property type="nucleotide sequence ID" value="NZ_JACOOR010000003.1"/>
</dbReference>
<dbReference type="AlphaFoldDB" id="A0A923LBY0"/>
<evidence type="ECO:0000259" key="1">
    <source>
        <dbReference type="Pfam" id="PF07561"/>
    </source>
</evidence>
<dbReference type="EMBL" id="JACOOR010000003">
    <property type="protein sequence ID" value="MBC5659473.1"/>
    <property type="molecule type" value="Genomic_DNA"/>
</dbReference>